<proteinExistence type="predicted"/>
<feature type="transmembrane region" description="Helical" evidence="5">
    <location>
        <begin position="419"/>
        <end position="442"/>
    </location>
</feature>
<feature type="transmembrane region" description="Helical" evidence="5">
    <location>
        <begin position="474"/>
        <end position="497"/>
    </location>
</feature>
<dbReference type="InterPro" id="IPR003663">
    <property type="entry name" value="Sugar/inositol_transpt"/>
</dbReference>
<evidence type="ECO:0000256" key="1">
    <source>
        <dbReference type="ARBA" id="ARBA00004141"/>
    </source>
</evidence>
<evidence type="ECO:0000256" key="3">
    <source>
        <dbReference type="ARBA" id="ARBA00022989"/>
    </source>
</evidence>
<dbReference type="AlphaFoldDB" id="A0AA36G6W9"/>
<dbReference type="InterPro" id="IPR045263">
    <property type="entry name" value="GLUT"/>
</dbReference>
<evidence type="ECO:0000256" key="5">
    <source>
        <dbReference type="SAM" id="Phobius"/>
    </source>
</evidence>
<feature type="transmembrane region" description="Helical" evidence="5">
    <location>
        <begin position="247"/>
        <end position="267"/>
    </location>
</feature>
<dbReference type="PROSITE" id="PS00217">
    <property type="entry name" value="SUGAR_TRANSPORT_2"/>
    <property type="match status" value="1"/>
</dbReference>
<sequence>MTSSDMAYSQFHLRQCVSQLLRSSRRYPDQYDLYCELNEQYNEILFATDALVKYILQLNEWIIVSNEDDEIESEAEVDAQIGAIVYLSRYASQPMGQTRNLTINACSRLIARVQQDINNIKVFAKFCVPGQMRVKPTEATHAAHFQGGPEPSRSNEKPTGRLLAVSALSVLGGGFHFGYQMAIINPMAGVLQEFLSIGFHSRYGIQLDSPQLSWVWSATAGLLFIGAAIGAGIAATVIDRRGPATTLLYAAIWLMIAGPLCGISSFLEFPEFFILGRFLSGIGIGVGTTAHGVFLAEISPTKFRGIIGSFGGFSTNIGYIIASALGLPFVLGEKAHWPVAFVLESLPSIVLIVGSISIFHESPVFLLKQNHEEAARQSLAAYHGKQEKDELERLRFELKEHAKSENWADFFRDRVSRRALLLSCLLNIVVAFSGITAVSFFGTFLLQSIGFSGISGTVGAIVATIGIDKVGRRLLVIGSLISLAIVDTLMMLMVLWFNATHNNQLGYGFLALLVVFLFLFSASIGPTAWFIGAEMAPPSSRAKVQSLSVLCQYAFCFLSPLLYYPLSTVSSSLSFLLFIVPLTSAAIFFHKWLPETKGKTPGEIAEALATGRAF</sequence>
<feature type="transmembrane region" description="Helical" evidence="5">
    <location>
        <begin position="162"/>
        <end position="184"/>
    </location>
</feature>
<feature type="transmembrane region" description="Helical" evidence="5">
    <location>
        <begin position="509"/>
        <end position="532"/>
    </location>
</feature>
<protein>
    <recommendedName>
        <fullName evidence="6">Major facilitator superfamily (MFS) profile domain-containing protein</fullName>
    </recommendedName>
</protein>
<dbReference type="PANTHER" id="PTHR23503:SF106">
    <property type="entry name" value="MAJOR FACILITATOR SUPERFAMILY (MFS) PROFILE DOMAIN-CONTAINING PROTEIN"/>
    <property type="match status" value="1"/>
</dbReference>
<evidence type="ECO:0000313" key="8">
    <source>
        <dbReference type="Proteomes" id="UP001177023"/>
    </source>
</evidence>
<keyword evidence="2 5" id="KW-0812">Transmembrane</keyword>
<evidence type="ECO:0000256" key="2">
    <source>
        <dbReference type="ARBA" id="ARBA00022692"/>
    </source>
</evidence>
<dbReference type="Proteomes" id="UP001177023">
    <property type="component" value="Unassembled WGS sequence"/>
</dbReference>
<organism evidence="7 8">
    <name type="scientific">Mesorhabditis spiculigera</name>
    <dbReference type="NCBI Taxonomy" id="96644"/>
    <lineage>
        <taxon>Eukaryota</taxon>
        <taxon>Metazoa</taxon>
        <taxon>Ecdysozoa</taxon>
        <taxon>Nematoda</taxon>
        <taxon>Chromadorea</taxon>
        <taxon>Rhabditida</taxon>
        <taxon>Rhabditina</taxon>
        <taxon>Rhabditomorpha</taxon>
        <taxon>Rhabditoidea</taxon>
        <taxon>Rhabditidae</taxon>
        <taxon>Mesorhabditinae</taxon>
        <taxon>Mesorhabditis</taxon>
    </lineage>
</organism>
<feature type="transmembrane region" description="Helical" evidence="5">
    <location>
        <begin position="337"/>
        <end position="359"/>
    </location>
</feature>
<dbReference type="Gene3D" id="1.20.1250.20">
    <property type="entry name" value="MFS general substrate transporter like domains"/>
    <property type="match status" value="1"/>
</dbReference>
<feature type="transmembrane region" description="Helical" evidence="5">
    <location>
        <begin position="273"/>
        <end position="294"/>
    </location>
</feature>
<evidence type="ECO:0000259" key="6">
    <source>
        <dbReference type="PROSITE" id="PS50850"/>
    </source>
</evidence>
<keyword evidence="8" id="KW-1185">Reference proteome</keyword>
<dbReference type="InterPro" id="IPR005829">
    <property type="entry name" value="Sugar_transporter_CS"/>
</dbReference>
<comment type="subcellular location">
    <subcellularLocation>
        <location evidence="1">Membrane</location>
        <topology evidence="1">Multi-pass membrane protein</topology>
    </subcellularLocation>
</comment>
<feature type="domain" description="Major facilitator superfamily (MFS) profile" evidence="6">
    <location>
        <begin position="166"/>
        <end position="597"/>
    </location>
</feature>
<feature type="transmembrane region" description="Helical" evidence="5">
    <location>
        <begin position="306"/>
        <end position="331"/>
    </location>
</feature>
<dbReference type="PANTHER" id="PTHR23503">
    <property type="entry name" value="SOLUTE CARRIER FAMILY 2"/>
    <property type="match status" value="1"/>
</dbReference>
<feature type="transmembrane region" description="Helical" evidence="5">
    <location>
        <begin position="214"/>
        <end position="235"/>
    </location>
</feature>
<dbReference type="EMBL" id="CATQJA010002664">
    <property type="protein sequence ID" value="CAJ0581867.1"/>
    <property type="molecule type" value="Genomic_DNA"/>
</dbReference>
<feature type="transmembrane region" description="Helical" evidence="5">
    <location>
        <begin position="569"/>
        <end position="589"/>
    </location>
</feature>
<dbReference type="PRINTS" id="PR00171">
    <property type="entry name" value="SUGRTRNSPORT"/>
</dbReference>
<feature type="transmembrane region" description="Helical" evidence="5">
    <location>
        <begin position="544"/>
        <end position="563"/>
    </location>
</feature>
<feature type="transmembrane region" description="Helical" evidence="5">
    <location>
        <begin position="448"/>
        <end position="467"/>
    </location>
</feature>
<keyword evidence="3 5" id="KW-1133">Transmembrane helix</keyword>
<dbReference type="InterPro" id="IPR020846">
    <property type="entry name" value="MFS_dom"/>
</dbReference>
<dbReference type="Pfam" id="PF00083">
    <property type="entry name" value="Sugar_tr"/>
    <property type="match status" value="1"/>
</dbReference>
<name>A0AA36G6W9_9BILA</name>
<feature type="non-terminal residue" evidence="7">
    <location>
        <position position="1"/>
    </location>
</feature>
<dbReference type="InterPro" id="IPR036259">
    <property type="entry name" value="MFS_trans_sf"/>
</dbReference>
<comment type="caution">
    <text evidence="7">The sequence shown here is derived from an EMBL/GenBank/DDBJ whole genome shotgun (WGS) entry which is preliminary data.</text>
</comment>
<evidence type="ECO:0000256" key="4">
    <source>
        <dbReference type="ARBA" id="ARBA00023136"/>
    </source>
</evidence>
<dbReference type="InterPro" id="IPR005828">
    <property type="entry name" value="MFS_sugar_transport-like"/>
</dbReference>
<reference evidence="7" key="1">
    <citation type="submission" date="2023-06" db="EMBL/GenBank/DDBJ databases">
        <authorList>
            <person name="Delattre M."/>
        </authorList>
    </citation>
    <scope>NUCLEOTIDE SEQUENCE</scope>
    <source>
        <strain evidence="7">AF72</strain>
    </source>
</reference>
<dbReference type="GO" id="GO:0015149">
    <property type="term" value="F:hexose transmembrane transporter activity"/>
    <property type="evidence" value="ECO:0007669"/>
    <property type="project" value="TreeGrafter"/>
</dbReference>
<gene>
    <name evidence="7" type="ORF">MSPICULIGERA_LOCUS20020</name>
</gene>
<dbReference type="GO" id="GO:0016020">
    <property type="term" value="C:membrane"/>
    <property type="evidence" value="ECO:0007669"/>
    <property type="project" value="UniProtKB-SubCell"/>
</dbReference>
<accession>A0AA36G6W9</accession>
<keyword evidence="4 5" id="KW-0472">Membrane</keyword>
<dbReference type="SUPFAM" id="SSF103473">
    <property type="entry name" value="MFS general substrate transporter"/>
    <property type="match status" value="1"/>
</dbReference>
<dbReference type="PROSITE" id="PS50850">
    <property type="entry name" value="MFS"/>
    <property type="match status" value="1"/>
</dbReference>
<evidence type="ECO:0000313" key="7">
    <source>
        <dbReference type="EMBL" id="CAJ0581867.1"/>
    </source>
</evidence>